<sequence length="83" mass="9296">MSWVIVGVPYRAGHSRSNGTTEDDTRREIPRTKRFSPRFVMVSVLSGHLRARLQDIAELSARIEELTPASHPDAAMDAAHEQL</sequence>
<accession>A0A6J4IGA7</accession>
<protein>
    <submittedName>
        <fullName evidence="1">Uncharacterized protein</fullName>
    </submittedName>
</protein>
<reference evidence="1" key="1">
    <citation type="submission" date="2020-02" db="EMBL/GenBank/DDBJ databases">
        <authorList>
            <person name="Meier V. D."/>
        </authorList>
    </citation>
    <scope>NUCLEOTIDE SEQUENCE</scope>
    <source>
        <strain evidence="1">AVDCRST_MAG26</strain>
    </source>
</reference>
<dbReference type="EMBL" id="CADCTK010000421">
    <property type="protein sequence ID" value="CAA9249718.1"/>
    <property type="molecule type" value="Genomic_DNA"/>
</dbReference>
<name>A0A6J4IGA7_9CHLR</name>
<dbReference type="AlphaFoldDB" id="A0A6J4IGA7"/>
<evidence type="ECO:0000313" key="1">
    <source>
        <dbReference type="EMBL" id="CAA9249718.1"/>
    </source>
</evidence>
<proteinExistence type="predicted"/>
<organism evidence="1">
    <name type="scientific">uncultured Chloroflexia bacterium</name>
    <dbReference type="NCBI Taxonomy" id="1672391"/>
    <lineage>
        <taxon>Bacteria</taxon>
        <taxon>Bacillati</taxon>
        <taxon>Chloroflexota</taxon>
        <taxon>Chloroflexia</taxon>
        <taxon>environmental samples</taxon>
    </lineage>
</organism>
<gene>
    <name evidence="1" type="ORF">AVDCRST_MAG26-1844</name>
</gene>